<evidence type="ECO:0000313" key="1">
    <source>
        <dbReference type="EMBL" id="TFK65193.1"/>
    </source>
</evidence>
<name>A0ACD3AH26_9AGAR</name>
<dbReference type="Proteomes" id="UP000308600">
    <property type="component" value="Unassembled WGS sequence"/>
</dbReference>
<feature type="non-terminal residue" evidence="1">
    <location>
        <position position="77"/>
    </location>
</feature>
<dbReference type="EMBL" id="ML208445">
    <property type="protein sequence ID" value="TFK65193.1"/>
    <property type="molecule type" value="Genomic_DNA"/>
</dbReference>
<accession>A0ACD3AH26</accession>
<evidence type="ECO:0000313" key="2">
    <source>
        <dbReference type="Proteomes" id="UP000308600"/>
    </source>
</evidence>
<gene>
    <name evidence="1" type="ORF">BDN72DRAFT_733271</name>
</gene>
<proteinExistence type="predicted"/>
<reference evidence="1 2" key="1">
    <citation type="journal article" date="2019" name="Nat. Ecol. Evol.">
        <title>Megaphylogeny resolves global patterns of mushroom evolution.</title>
        <authorList>
            <person name="Varga T."/>
            <person name="Krizsan K."/>
            <person name="Foldi C."/>
            <person name="Dima B."/>
            <person name="Sanchez-Garcia M."/>
            <person name="Sanchez-Ramirez S."/>
            <person name="Szollosi G.J."/>
            <person name="Szarkandi J.G."/>
            <person name="Papp V."/>
            <person name="Albert L."/>
            <person name="Andreopoulos W."/>
            <person name="Angelini C."/>
            <person name="Antonin V."/>
            <person name="Barry K.W."/>
            <person name="Bougher N.L."/>
            <person name="Buchanan P."/>
            <person name="Buyck B."/>
            <person name="Bense V."/>
            <person name="Catcheside P."/>
            <person name="Chovatia M."/>
            <person name="Cooper J."/>
            <person name="Damon W."/>
            <person name="Desjardin D."/>
            <person name="Finy P."/>
            <person name="Geml J."/>
            <person name="Haridas S."/>
            <person name="Hughes K."/>
            <person name="Justo A."/>
            <person name="Karasinski D."/>
            <person name="Kautmanova I."/>
            <person name="Kiss B."/>
            <person name="Kocsube S."/>
            <person name="Kotiranta H."/>
            <person name="LaButti K.M."/>
            <person name="Lechner B.E."/>
            <person name="Liimatainen K."/>
            <person name="Lipzen A."/>
            <person name="Lukacs Z."/>
            <person name="Mihaltcheva S."/>
            <person name="Morgado L.N."/>
            <person name="Niskanen T."/>
            <person name="Noordeloos M.E."/>
            <person name="Ohm R.A."/>
            <person name="Ortiz-Santana B."/>
            <person name="Ovrebo C."/>
            <person name="Racz N."/>
            <person name="Riley R."/>
            <person name="Savchenko A."/>
            <person name="Shiryaev A."/>
            <person name="Soop K."/>
            <person name="Spirin V."/>
            <person name="Szebenyi C."/>
            <person name="Tomsovsky M."/>
            <person name="Tulloss R.E."/>
            <person name="Uehling J."/>
            <person name="Grigoriev I.V."/>
            <person name="Vagvolgyi C."/>
            <person name="Papp T."/>
            <person name="Martin F.M."/>
            <person name="Miettinen O."/>
            <person name="Hibbett D.S."/>
            <person name="Nagy L.G."/>
        </authorList>
    </citation>
    <scope>NUCLEOTIDE SEQUENCE [LARGE SCALE GENOMIC DNA]</scope>
    <source>
        <strain evidence="1 2">NL-1719</strain>
    </source>
</reference>
<organism evidence="1 2">
    <name type="scientific">Pluteus cervinus</name>
    <dbReference type="NCBI Taxonomy" id="181527"/>
    <lineage>
        <taxon>Eukaryota</taxon>
        <taxon>Fungi</taxon>
        <taxon>Dikarya</taxon>
        <taxon>Basidiomycota</taxon>
        <taxon>Agaricomycotina</taxon>
        <taxon>Agaricomycetes</taxon>
        <taxon>Agaricomycetidae</taxon>
        <taxon>Agaricales</taxon>
        <taxon>Pluteineae</taxon>
        <taxon>Pluteaceae</taxon>
        <taxon>Pluteus</taxon>
    </lineage>
</organism>
<sequence length="77" mass="8677">PGVRAYALKIKSAIMAAHDAILASRVKQTRDANRRRKTAPFEKGDLVYLSTKNISFPKGLTRKFLPKYIGPYKILES</sequence>
<feature type="non-terminal residue" evidence="1">
    <location>
        <position position="1"/>
    </location>
</feature>
<keyword evidence="2" id="KW-1185">Reference proteome</keyword>
<protein>
    <submittedName>
        <fullName evidence="1">Uncharacterized protein</fullName>
    </submittedName>
</protein>